<dbReference type="SUPFAM" id="SSF55979">
    <property type="entry name" value="DNA clamp"/>
    <property type="match status" value="1"/>
</dbReference>
<dbReference type="Proteomes" id="UP001556367">
    <property type="component" value="Unassembled WGS sequence"/>
</dbReference>
<reference evidence="3" key="1">
    <citation type="submission" date="2024-06" db="EMBL/GenBank/DDBJ databases">
        <title>Multi-omics analyses provide insights into the biosynthesis of the anticancer antibiotic pleurotin in Hohenbuehelia grisea.</title>
        <authorList>
            <person name="Weaver J.A."/>
            <person name="Alberti F."/>
        </authorList>
    </citation>
    <scope>NUCLEOTIDE SEQUENCE [LARGE SCALE GENOMIC DNA]</scope>
    <source>
        <strain evidence="3">T-177</strain>
    </source>
</reference>
<evidence type="ECO:0000313" key="3">
    <source>
        <dbReference type="Proteomes" id="UP001556367"/>
    </source>
</evidence>
<comment type="caution">
    <text evidence="2">The sequence shown here is derived from an EMBL/GenBank/DDBJ whole genome shotgun (WGS) entry which is preliminary data.</text>
</comment>
<evidence type="ECO:0000313" key="2">
    <source>
        <dbReference type="EMBL" id="KAL0957229.1"/>
    </source>
</evidence>
<dbReference type="InterPro" id="IPR022648">
    <property type="entry name" value="Pr_cel_nuc_antig_N"/>
</dbReference>
<protein>
    <recommendedName>
        <fullName evidence="1">Proliferating cell nuclear antigen PCNA N-terminal domain-containing protein</fullName>
    </recommendedName>
</protein>
<dbReference type="Pfam" id="PF00705">
    <property type="entry name" value="PCNA_N"/>
    <property type="match status" value="1"/>
</dbReference>
<dbReference type="InterPro" id="IPR046938">
    <property type="entry name" value="DNA_clamp_sf"/>
</dbReference>
<sequence length="180" mass="20788">MFLCARLLSILKKRPEVKCLYCEVLREATPKIPASFSTPQSPPPLLLKWKDKNKVKDDILNILAFIWYMREKQNSLRARRDEQRMVVWLDRRARAGGTRTRIRNVGCEDGGECSEENVDLRWGRLSSAKLGETSTLKRLLDAIKELVTTNFDCNEECIHLQAMDKSHVALREDMAHTNCL</sequence>
<keyword evidence="3" id="KW-1185">Reference proteome</keyword>
<accession>A0ABR3JN36</accession>
<proteinExistence type="predicted"/>
<evidence type="ECO:0000259" key="1">
    <source>
        <dbReference type="Pfam" id="PF00705"/>
    </source>
</evidence>
<dbReference type="Gene3D" id="3.10.150.10">
    <property type="entry name" value="DNA Polymerase III, subunit A, domain 2"/>
    <property type="match status" value="1"/>
</dbReference>
<feature type="domain" description="Proliferating cell nuclear antigen PCNA N-terminal" evidence="1">
    <location>
        <begin position="128"/>
        <end position="170"/>
    </location>
</feature>
<organism evidence="2 3">
    <name type="scientific">Hohenbuehelia grisea</name>
    <dbReference type="NCBI Taxonomy" id="104357"/>
    <lineage>
        <taxon>Eukaryota</taxon>
        <taxon>Fungi</taxon>
        <taxon>Dikarya</taxon>
        <taxon>Basidiomycota</taxon>
        <taxon>Agaricomycotina</taxon>
        <taxon>Agaricomycetes</taxon>
        <taxon>Agaricomycetidae</taxon>
        <taxon>Agaricales</taxon>
        <taxon>Pleurotineae</taxon>
        <taxon>Pleurotaceae</taxon>
        <taxon>Hohenbuehelia</taxon>
    </lineage>
</organism>
<dbReference type="EMBL" id="JASNQZ010000005">
    <property type="protein sequence ID" value="KAL0957229.1"/>
    <property type="molecule type" value="Genomic_DNA"/>
</dbReference>
<name>A0ABR3JN36_9AGAR</name>
<gene>
    <name evidence="2" type="ORF">HGRIS_001043</name>
</gene>